<dbReference type="InterPro" id="IPR011079">
    <property type="entry name" value="Ala_racemase_C"/>
</dbReference>
<comment type="similarity">
    <text evidence="4">Belongs to the alanine racemase family.</text>
</comment>
<sequence length="375" mass="42222">MNSGQYRPSWAEIDLASIKYNIHQIKETLKEENKIMAVVKANGYGHGAVQVAKAAIEAGAEAIAVALLEEAMQLRKAGIEVPVLVLGRVMPEFAPIASENNIALTVFQIDWIAEAERYLDKASDTRLDIHLELDTGMNRTGIKNETDLNAFLQALTDCRRIYLSGVYTHFATADEEQTDYYMRQIDDFRKFADIIKKVWPSTVSWHTSNSAASMHYPHDAADYVRFGVSMYGLYPSPYLAEQAPIELKPAFSLHSRLVEVKQINKGDAVSYGRTYEAEGEEWIGTVPIGYADGWLRRLQGAEVLINGKRMPIVGRICMDQFMVKLDREYQVGEKVTLIGKQGQDEITMQETADLLETIVYEVPCIISSRVPRLYI</sequence>
<feature type="active site" description="Proton acceptor; specific for L-alanine" evidence="4">
    <location>
        <position position="271"/>
    </location>
</feature>
<evidence type="ECO:0000256" key="1">
    <source>
        <dbReference type="ARBA" id="ARBA00001933"/>
    </source>
</evidence>
<accession>A0ABY9KWV5</accession>
<evidence type="ECO:0000259" key="5">
    <source>
        <dbReference type="SMART" id="SM01005"/>
    </source>
</evidence>
<feature type="modified residue" description="N6-(pyridoxal phosphate)lysine" evidence="4">
    <location>
        <position position="40"/>
    </location>
</feature>
<evidence type="ECO:0000313" key="7">
    <source>
        <dbReference type="Proteomes" id="UP001180087"/>
    </source>
</evidence>
<dbReference type="NCBIfam" id="TIGR00492">
    <property type="entry name" value="alr"/>
    <property type="match status" value="1"/>
</dbReference>
<dbReference type="EC" id="5.1.1.1" evidence="4"/>
<dbReference type="EMBL" id="CP129113">
    <property type="protein sequence ID" value="WLV25150.1"/>
    <property type="molecule type" value="Genomic_DNA"/>
</dbReference>
<dbReference type="PRINTS" id="PR00992">
    <property type="entry name" value="ALARACEMASE"/>
</dbReference>
<dbReference type="Gene3D" id="2.40.37.10">
    <property type="entry name" value="Lyase, Ornithine Decarboxylase, Chain A, domain 1"/>
    <property type="match status" value="1"/>
</dbReference>
<dbReference type="Proteomes" id="UP001180087">
    <property type="component" value="Chromosome"/>
</dbReference>
<proteinExistence type="inferred from homology"/>
<dbReference type="SUPFAM" id="SSF51419">
    <property type="entry name" value="PLP-binding barrel"/>
    <property type="match status" value="1"/>
</dbReference>
<feature type="binding site" evidence="4">
    <location>
        <position position="318"/>
    </location>
    <ligand>
        <name>substrate</name>
    </ligand>
</feature>
<dbReference type="InterPro" id="IPR001608">
    <property type="entry name" value="Ala_racemase_N"/>
</dbReference>
<protein>
    <recommendedName>
        <fullName evidence="4">Alanine racemase</fullName>
        <ecNumber evidence="4">5.1.1.1</ecNumber>
    </recommendedName>
</protein>
<dbReference type="Pfam" id="PF01168">
    <property type="entry name" value="Ala_racemase_N"/>
    <property type="match status" value="1"/>
</dbReference>
<feature type="active site" description="Proton acceptor; specific for D-alanine" evidence="4">
    <location>
        <position position="40"/>
    </location>
</feature>
<comment type="cofactor">
    <cofactor evidence="1 4">
        <name>pyridoxal 5'-phosphate</name>
        <dbReference type="ChEBI" id="CHEBI:597326"/>
    </cofactor>
</comment>
<comment type="function">
    <text evidence="4">Catalyzes the interconversion of L-alanine and D-alanine. May also act on other amino acids.</text>
</comment>
<reference evidence="6" key="1">
    <citation type="submission" date="2023-06" db="EMBL/GenBank/DDBJ databases">
        <title>A Treasure from Seagulls: Isolation and Description of Aciduricobacillus qingdaonensis gen. nov., sp. nov., a Rare Obligately Uric Acid-utilizing Member in the Family Bacillaceae.</title>
        <authorList>
            <person name="Liu W."/>
            <person name="Wang B."/>
        </authorList>
    </citation>
    <scope>NUCLEOTIDE SEQUENCE</scope>
    <source>
        <strain evidence="6">44XB</strain>
    </source>
</reference>
<evidence type="ECO:0000256" key="4">
    <source>
        <dbReference type="HAMAP-Rule" id="MF_01201"/>
    </source>
</evidence>
<evidence type="ECO:0000313" key="6">
    <source>
        <dbReference type="EMBL" id="WLV25150.1"/>
    </source>
</evidence>
<dbReference type="PROSITE" id="PS00395">
    <property type="entry name" value="ALANINE_RACEMASE"/>
    <property type="match status" value="1"/>
</dbReference>
<dbReference type="InterPro" id="IPR020622">
    <property type="entry name" value="Ala_racemase_pyridoxalP-BS"/>
</dbReference>
<evidence type="ECO:0000256" key="2">
    <source>
        <dbReference type="ARBA" id="ARBA00022898"/>
    </source>
</evidence>
<dbReference type="PANTHER" id="PTHR30511:SF0">
    <property type="entry name" value="ALANINE RACEMASE, CATABOLIC-RELATED"/>
    <property type="match status" value="1"/>
</dbReference>
<dbReference type="SUPFAM" id="SSF50621">
    <property type="entry name" value="Alanine racemase C-terminal domain-like"/>
    <property type="match status" value="1"/>
</dbReference>
<dbReference type="RefSeq" id="WP_348028908.1">
    <property type="nucleotide sequence ID" value="NZ_CP129113.1"/>
</dbReference>
<dbReference type="InterPro" id="IPR009006">
    <property type="entry name" value="Ala_racemase/Decarboxylase_C"/>
</dbReference>
<dbReference type="SMART" id="SM01005">
    <property type="entry name" value="Ala_racemase_C"/>
    <property type="match status" value="1"/>
</dbReference>
<feature type="binding site" evidence="4">
    <location>
        <position position="139"/>
    </location>
    <ligand>
        <name>substrate</name>
    </ligand>
</feature>
<gene>
    <name evidence="6" type="primary">alr</name>
    <name evidence="6" type="ORF">QR721_02590</name>
</gene>
<dbReference type="CDD" id="cd00430">
    <property type="entry name" value="PLPDE_III_AR"/>
    <property type="match status" value="1"/>
</dbReference>
<feature type="domain" description="Alanine racemase C-terminal" evidence="5">
    <location>
        <begin position="250"/>
        <end position="375"/>
    </location>
</feature>
<keyword evidence="7" id="KW-1185">Reference proteome</keyword>
<name>A0ABY9KWV5_9BACI</name>
<evidence type="ECO:0000256" key="3">
    <source>
        <dbReference type="ARBA" id="ARBA00023235"/>
    </source>
</evidence>
<dbReference type="InterPro" id="IPR000821">
    <property type="entry name" value="Ala_racemase"/>
</dbReference>
<keyword evidence="2 4" id="KW-0663">Pyridoxal phosphate</keyword>
<organism evidence="6 7">
    <name type="scientific">Aciduricibacillus chroicocephali</name>
    <dbReference type="NCBI Taxonomy" id="3054939"/>
    <lineage>
        <taxon>Bacteria</taxon>
        <taxon>Bacillati</taxon>
        <taxon>Bacillota</taxon>
        <taxon>Bacilli</taxon>
        <taxon>Bacillales</taxon>
        <taxon>Bacillaceae</taxon>
        <taxon>Aciduricibacillus</taxon>
    </lineage>
</organism>
<dbReference type="GO" id="GO:0008784">
    <property type="term" value="F:alanine racemase activity"/>
    <property type="evidence" value="ECO:0007669"/>
    <property type="project" value="UniProtKB-EC"/>
</dbReference>
<comment type="catalytic activity">
    <reaction evidence="4">
        <text>L-alanine = D-alanine</text>
        <dbReference type="Rhea" id="RHEA:20249"/>
        <dbReference type="ChEBI" id="CHEBI:57416"/>
        <dbReference type="ChEBI" id="CHEBI:57972"/>
        <dbReference type="EC" id="5.1.1.1"/>
    </reaction>
</comment>
<dbReference type="PANTHER" id="PTHR30511">
    <property type="entry name" value="ALANINE RACEMASE"/>
    <property type="match status" value="1"/>
</dbReference>
<dbReference type="HAMAP" id="MF_01201">
    <property type="entry name" value="Ala_racemase"/>
    <property type="match status" value="1"/>
</dbReference>
<comment type="pathway">
    <text evidence="4">Amino-acid biosynthesis; D-alanine biosynthesis; D-alanine from L-alanine: step 1/1.</text>
</comment>
<dbReference type="Pfam" id="PF00842">
    <property type="entry name" value="Ala_racemase_C"/>
    <property type="match status" value="1"/>
</dbReference>
<keyword evidence="3 4" id="KW-0413">Isomerase</keyword>
<dbReference type="Gene3D" id="3.20.20.10">
    <property type="entry name" value="Alanine racemase"/>
    <property type="match status" value="1"/>
</dbReference>
<dbReference type="InterPro" id="IPR029066">
    <property type="entry name" value="PLP-binding_barrel"/>
</dbReference>